<dbReference type="InterPro" id="IPR049450">
    <property type="entry name" value="ACOT8-like_C"/>
</dbReference>
<dbReference type="SUPFAM" id="SSF54637">
    <property type="entry name" value="Thioesterase/thiol ester dehydrase-isomerase"/>
    <property type="match status" value="1"/>
</dbReference>
<sequence length="344" mass="38107">MAKTLHKQINLQKVQGPDNTYTCDWHTDWAFGITLHGGCTAAGIYSALTTHLVHTPHPDILKLHLEFLRPCTREASTITITTLRTGATSTTLQATLTQSSNLKILAIATAINFNTPLGPSSHSEWTPLPPPNPLPNFKAVESNQKDPNWVMGRIKGEFLPFTDRMIILAPRQGHTTNGVHDGWYKFLYANNDDEEYSPDHEGGVDNTLLTFLADALPSMSDMLMRTGGAYDPHGIHSKMVAWESADIRNEGRPAVVRNLLKDAMKAEAFSNTVTLDVELKKRVDPNRGNGWFLIRTTAKMLKKGRMDVDVVIADENMELLVVAQQTVLVLEAGRKFSKGRKAAL</sequence>
<feature type="domain" description="Acyl-CoA thioesterase-like C-terminal" evidence="2">
    <location>
        <begin position="160"/>
        <end position="329"/>
    </location>
</feature>
<feature type="domain" description="Acyl-CoA thioesterase-like N-terminal HotDog" evidence="1">
    <location>
        <begin position="27"/>
        <end position="109"/>
    </location>
</feature>
<dbReference type="InterPro" id="IPR029069">
    <property type="entry name" value="HotDog_dom_sf"/>
</dbReference>
<dbReference type="Pfam" id="PF13622">
    <property type="entry name" value="4HBT_3"/>
    <property type="match status" value="1"/>
</dbReference>
<accession>A0ABR0FAM4</accession>
<dbReference type="PANTHER" id="PTHR38110">
    <property type="entry name" value="CHROMOSOME 23, WHOLE GENOME SHOTGUN SEQUENCE"/>
    <property type="match status" value="1"/>
</dbReference>
<dbReference type="InterPro" id="IPR052389">
    <property type="entry name" value="Sec_Metab_Biosynth-Assoc"/>
</dbReference>
<evidence type="ECO:0008006" key="5">
    <source>
        <dbReference type="Google" id="ProtNLM"/>
    </source>
</evidence>
<evidence type="ECO:0000313" key="4">
    <source>
        <dbReference type="Proteomes" id="UP001322138"/>
    </source>
</evidence>
<dbReference type="PANTHER" id="PTHR38110:SF1">
    <property type="entry name" value="THIOESTERASE DOMAIN-CONTAINING PROTEIN"/>
    <property type="match status" value="1"/>
</dbReference>
<protein>
    <recommendedName>
        <fullName evidence="5">Thioesterase family protein</fullName>
    </recommendedName>
</protein>
<organism evidence="3 4">
    <name type="scientific">Podospora bellae-mahoneyi</name>
    <dbReference type="NCBI Taxonomy" id="2093777"/>
    <lineage>
        <taxon>Eukaryota</taxon>
        <taxon>Fungi</taxon>
        <taxon>Dikarya</taxon>
        <taxon>Ascomycota</taxon>
        <taxon>Pezizomycotina</taxon>
        <taxon>Sordariomycetes</taxon>
        <taxon>Sordariomycetidae</taxon>
        <taxon>Sordariales</taxon>
        <taxon>Podosporaceae</taxon>
        <taxon>Podospora</taxon>
    </lineage>
</organism>
<dbReference type="InterPro" id="IPR042171">
    <property type="entry name" value="Acyl-CoA_hotdog"/>
</dbReference>
<reference evidence="3 4" key="1">
    <citation type="journal article" date="2023" name="bioRxiv">
        <title>High-quality genome assemblies of four members of thePodospora anserinaspecies complex.</title>
        <authorList>
            <person name="Ament-Velasquez S.L."/>
            <person name="Vogan A.A."/>
            <person name="Wallerman O."/>
            <person name="Hartmann F."/>
            <person name="Gautier V."/>
            <person name="Silar P."/>
            <person name="Giraud T."/>
            <person name="Johannesson H."/>
        </authorList>
    </citation>
    <scope>NUCLEOTIDE SEQUENCE [LARGE SCALE GENOMIC DNA]</scope>
    <source>
        <strain evidence="3 4">CBS 112042</strain>
    </source>
</reference>
<comment type="caution">
    <text evidence="3">The sequence shown here is derived from an EMBL/GenBank/DDBJ whole genome shotgun (WGS) entry which is preliminary data.</text>
</comment>
<dbReference type="InterPro" id="IPR049449">
    <property type="entry name" value="TesB_ACOT8-like_N"/>
</dbReference>
<dbReference type="GeneID" id="87900784"/>
<evidence type="ECO:0000259" key="2">
    <source>
        <dbReference type="Pfam" id="PF20789"/>
    </source>
</evidence>
<dbReference type="Pfam" id="PF20789">
    <property type="entry name" value="4HBT_3C"/>
    <property type="match status" value="1"/>
</dbReference>
<name>A0ABR0FAM4_9PEZI</name>
<keyword evidence="4" id="KW-1185">Reference proteome</keyword>
<dbReference type="Gene3D" id="2.40.160.210">
    <property type="entry name" value="Acyl-CoA thioesterase, double hotdog domain"/>
    <property type="match status" value="1"/>
</dbReference>
<proteinExistence type="predicted"/>
<dbReference type="RefSeq" id="XP_062730012.1">
    <property type="nucleotide sequence ID" value="XM_062881301.1"/>
</dbReference>
<dbReference type="Proteomes" id="UP001322138">
    <property type="component" value="Unassembled WGS sequence"/>
</dbReference>
<evidence type="ECO:0000259" key="1">
    <source>
        <dbReference type="Pfam" id="PF13622"/>
    </source>
</evidence>
<gene>
    <name evidence="3" type="ORF">QC761_608821</name>
</gene>
<dbReference type="EMBL" id="JAFFGZ010000008">
    <property type="protein sequence ID" value="KAK4641036.1"/>
    <property type="molecule type" value="Genomic_DNA"/>
</dbReference>
<evidence type="ECO:0000313" key="3">
    <source>
        <dbReference type="EMBL" id="KAK4641036.1"/>
    </source>
</evidence>